<dbReference type="RefSeq" id="WP_408220077.1">
    <property type="nucleotide sequence ID" value="NZ_JAQQBZ010000052.1"/>
</dbReference>
<accession>A0ABW9DLJ8</accession>
<reference evidence="2 3" key="1">
    <citation type="journal article" date="2024" name="Chem. Sci.">
        <title>Discovery of megapolipeptins by genome mining of a Burkholderiales bacteria collection.</title>
        <authorList>
            <person name="Paulo B.S."/>
            <person name="Recchia M.J.J."/>
            <person name="Lee S."/>
            <person name="Fergusson C.H."/>
            <person name="Romanowski S.B."/>
            <person name="Hernandez A."/>
            <person name="Krull N."/>
            <person name="Liu D.Y."/>
            <person name="Cavanagh H."/>
            <person name="Bos A."/>
            <person name="Gray C.A."/>
            <person name="Murphy B.T."/>
            <person name="Linington R.G."/>
            <person name="Eustaquio A.S."/>
        </authorList>
    </citation>
    <scope>NUCLEOTIDE SEQUENCE [LARGE SCALE GENOMIC DNA]</scope>
    <source>
        <strain evidence="2 3">RL17-335-BIF-A</strain>
    </source>
</reference>
<gene>
    <name evidence="2" type="ORF">PQQ68_35870</name>
</gene>
<comment type="caution">
    <text evidence="2">The sequence shown here is derived from an EMBL/GenBank/DDBJ whole genome shotgun (WGS) entry which is preliminary data.</text>
</comment>
<keyword evidence="3" id="KW-1185">Reference proteome</keyword>
<organism evidence="2 3">
    <name type="scientific">Paraburkholderia dilworthii</name>
    <dbReference type="NCBI Taxonomy" id="948106"/>
    <lineage>
        <taxon>Bacteria</taxon>
        <taxon>Pseudomonadati</taxon>
        <taxon>Pseudomonadota</taxon>
        <taxon>Betaproteobacteria</taxon>
        <taxon>Burkholderiales</taxon>
        <taxon>Burkholderiaceae</taxon>
        <taxon>Paraburkholderia</taxon>
    </lineage>
</organism>
<keyword evidence="1" id="KW-1133">Transmembrane helix</keyword>
<evidence type="ECO:0000256" key="1">
    <source>
        <dbReference type="SAM" id="Phobius"/>
    </source>
</evidence>
<evidence type="ECO:0000313" key="2">
    <source>
        <dbReference type="EMBL" id="MFM0598427.1"/>
    </source>
</evidence>
<dbReference type="EMBL" id="JAQQBZ010000052">
    <property type="protein sequence ID" value="MFM0598427.1"/>
    <property type="molecule type" value="Genomic_DNA"/>
</dbReference>
<protein>
    <submittedName>
        <fullName evidence="2">Uncharacterized protein</fullName>
    </submittedName>
</protein>
<feature type="transmembrane region" description="Helical" evidence="1">
    <location>
        <begin position="40"/>
        <end position="58"/>
    </location>
</feature>
<keyword evidence="1" id="KW-0812">Transmembrane</keyword>
<name>A0ABW9DLJ8_9BURK</name>
<keyword evidence="1" id="KW-0472">Membrane</keyword>
<evidence type="ECO:0000313" key="3">
    <source>
        <dbReference type="Proteomes" id="UP001629367"/>
    </source>
</evidence>
<sequence length="139" mass="15173">MRRTRPTRDMATRIPNPRAVAAVAAVASIRRFFRRQSETLSLAGGLVSIVIGSLAFWLNQPAHLFDGAAAQREAAVIWPRQACDEPTLVHGLLSLELASHLHRDVPTRTQRCDVQADKRCAPLNLAALTPSREACRAGA</sequence>
<dbReference type="Proteomes" id="UP001629367">
    <property type="component" value="Unassembled WGS sequence"/>
</dbReference>
<proteinExistence type="predicted"/>